<proteinExistence type="predicted"/>
<feature type="transmembrane region" description="Helical" evidence="1">
    <location>
        <begin position="40"/>
        <end position="59"/>
    </location>
</feature>
<protein>
    <submittedName>
        <fullName evidence="2">Uncharacterized protein</fullName>
    </submittedName>
</protein>
<keyword evidence="1" id="KW-0472">Membrane</keyword>
<evidence type="ECO:0000313" key="2">
    <source>
        <dbReference type="EMBL" id="GKT31999.1"/>
    </source>
</evidence>
<keyword evidence="1" id="KW-1133">Transmembrane helix</keyword>
<evidence type="ECO:0000313" key="3">
    <source>
        <dbReference type="Proteomes" id="UP001057375"/>
    </source>
</evidence>
<evidence type="ECO:0000256" key="1">
    <source>
        <dbReference type="SAM" id="Phobius"/>
    </source>
</evidence>
<gene>
    <name evidence="2" type="ORF">ADUPG1_002162</name>
</gene>
<accession>A0ABQ5KHK3</accession>
<reference evidence="2" key="1">
    <citation type="submission" date="2022-03" db="EMBL/GenBank/DDBJ databases">
        <title>Draft genome sequence of Aduncisulcus paluster, a free-living microaerophilic Fornicata.</title>
        <authorList>
            <person name="Yuyama I."/>
            <person name="Kume K."/>
            <person name="Tamura T."/>
            <person name="Inagaki Y."/>
            <person name="Hashimoto T."/>
        </authorList>
    </citation>
    <scope>NUCLEOTIDE SEQUENCE</scope>
    <source>
        <strain evidence="2">NY0171</strain>
    </source>
</reference>
<sequence length="62" mass="6852">QMTAINEKVSGNTGWIDENRQIIREMKEAPGREHDAYKRAFAIAVITSFATSLVGIFIGKGL</sequence>
<feature type="non-terminal residue" evidence="2">
    <location>
        <position position="1"/>
    </location>
</feature>
<dbReference type="EMBL" id="BQXS01002352">
    <property type="protein sequence ID" value="GKT31999.1"/>
    <property type="molecule type" value="Genomic_DNA"/>
</dbReference>
<name>A0ABQ5KHK3_9EUKA</name>
<keyword evidence="3" id="KW-1185">Reference proteome</keyword>
<comment type="caution">
    <text evidence="2">The sequence shown here is derived from an EMBL/GenBank/DDBJ whole genome shotgun (WGS) entry which is preliminary data.</text>
</comment>
<keyword evidence="1" id="KW-0812">Transmembrane</keyword>
<organism evidence="2 3">
    <name type="scientific">Aduncisulcus paluster</name>
    <dbReference type="NCBI Taxonomy" id="2918883"/>
    <lineage>
        <taxon>Eukaryota</taxon>
        <taxon>Metamonada</taxon>
        <taxon>Carpediemonas-like organisms</taxon>
        <taxon>Aduncisulcus</taxon>
    </lineage>
</organism>
<dbReference type="Proteomes" id="UP001057375">
    <property type="component" value="Unassembled WGS sequence"/>
</dbReference>